<dbReference type="Proteomes" id="UP000198339">
    <property type="component" value="Unassembled WGS sequence"/>
</dbReference>
<dbReference type="InterPro" id="IPR007339">
    <property type="entry name" value="RclC-like"/>
</dbReference>
<dbReference type="InterPro" id="IPR016865">
    <property type="entry name" value="RclC"/>
</dbReference>
<dbReference type="GO" id="GO:0005886">
    <property type="term" value="C:plasma membrane"/>
    <property type="evidence" value="ECO:0007669"/>
    <property type="project" value="TreeGrafter"/>
</dbReference>
<dbReference type="PANTHER" id="PTHR40106:SF1">
    <property type="entry name" value="INNER MEMBRANE PROTEIN RCLC"/>
    <property type="match status" value="1"/>
</dbReference>
<organism evidence="2 3">
    <name type="scientific">Sphingopyxis indica</name>
    <dbReference type="NCBI Taxonomy" id="436663"/>
    <lineage>
        <taxon>Bacteria</taxon>
        <taxon>Pseudomonadati</taxon>
        <taxon>Pseudomonadota</taxon>
        <taxon>Alphaproteobacteria</taxon>
        <taxon>Sphingomonadales</taxon>
        <taxon>Sphingomonadaceae</taxon>
        <taxon>Sphingopyxis</taxon>
    </lineage>
</organism>
<feature type="transmembrane region" description="Helical" evidence="1">
    <location>
        <begin position="133"/>
        <end position="150"/>
    </location>
</feature>
<proteinExistence type="predicted"/>
<keyword evidence="1" id="KW-0812">Transmembrane</keyword>
<accession>A0A239ECJ5</accession>
<name>A0A239ECJ5_9SPHN</name>
<reference evidence="2 3" key="1">
    <citation type="submission" date="2017-06" db="EMBL/GenBank/DDBJ databases">
        <authorList>
            <person name="Kim H.J."/>
            <person name="Triplett B.A."/>
        </authorList>
    </citation>
    <scope>NUCLEOTIDE SEQUENCE [LARGE SCALE GENOMIC DNA]</scope>
    <source>
        <strain evidence="2 3">DS15</strain>
    </source>
</reference>
<keyword evidence="3" id="KW-1185">Reference proteome</keyword>
<dbReference type="OrthoDB" id="1118972at2"/>
<dbReference type="EMBL" id="FZPA01000001">
    <property type="protein sequence ID" value="SNS42490.1"/>
    <property type="molecule type" value="Genomic_DNA"/>
</dbReference>
<feature type="transmembrane region" description="Helical" evidence="1">
    <location>
        <begin position="12"/>
        <end position="32"/>
    </location>
</feature>
<evidence type="ECO:0000256" key="1">
    <source>
        <dbReference type="SAM" id="Phobius"/>
    </source>
</evidence>
<feature type="transmembrane region" description="Helical" evidence="1">
    <location>
        <begin position="91"/>
        <end position="113"/>
    </location>
</feature>
<gene>
    <name evidence="2" type="ORF">SAMN06295955_101711</name>
</gene>
<sequence>MREIPGGLPPQTFSIGALRWSLVFIFAMFGIAKFASYEAEGVAGIAMHYPLFAWMYPLIGVQGTSNVIGTVELATGALIALGAWSHRAGLLGGLMGMATFLVTLSFSFGVPLWQDGFGFPFMGSTAQFLFKDAVLLAACLALALHAGHALRTNGAALFSR</sequence>
<keyword evidence="1" id="KW-1133">Transmembrane helix</keyword>
<feature type="transmembrane region" description="Helical" evidence="1">
    <location>
        <begin position="39"/>
        <end position="59"/>
    </location>
</feature>
<keyword evidence="1" id="KW-0472">Membrane</keyword>
<dbReference type="AlphaFoldDB" id="A0A239ECJ5"/>
<dbReference type="Pfam" id="PF04224">
    <property type="entry name" value="DUF417"/>
    <property type="match status" value="1"/>
</dbReference>
<evidence type="ECO:0000313" key="2">
    <source>
        <dbReference type="EMBL" id="SNS42490.1"/>
    </source>
</evidence>
<dbReference type="PIRSF" id="PIRSF028065">
    <property type="entry name" value="UCP028065"/>
    <property type="match status" value="1"/>
</dbReference>
<feature type="transmembrane region" description="Helical" evidence="1">
    <location>
        <begin position="65"/>
        <end position="84"/>
    </location>
</feature>
<protein>
    <submittedName>
        <fullName evidence="2">Uncharacterized membrane protein YkgB</fullName>
    </submittedName>
</protein>
<dbReference type="RefSeq" id="WP_089214550.1">
    <property type="nucleotide sequence ID" value="NZ_FZPA01000001.1"/>
</dbReference>
<dbReference type="GO" id="GO:1901530">
    <property type="term" value="P:response to hypochlorite"/>
    <property type="evidence" value="ECO:0007669"/>
    <property type="project" value="TreeGrafter"/>
</dbReference>
<dbReference type="PANTHER" id="PTHR40106">
    <property type="entry name" value="INNER MEMBRANE PROTEIN RCLC"/>
    <property type="match status" value="1"/>
</dbReference>
<evidence type="ECO:0000313" key="3">
    <source>
        <dbReference type="Proteomes" id="UP000198339"/>
    </source>
</evidence>